<accession>A0AAJ7E0C6</accession>
<dbReference type="RefSeq" id="XP_011503026.1">
    <property type="nucleotide sequence ID" value="XM_011504724.1"/>
</dbReference>
<name>A0AAJ7E0C6_9HYME</name>
<dbReference type="PANTHER" id="PTHR11012:SF48">
    <property type="entry name" value="CHK KINASE-LIKE DOMAIN-CONTAINING PROTEIN-RELATED"/>
    <property type="match status" value="1"/>
</dbReference>
<dbReference type="SUPFAM" id="SSF56112">
    <property type="entry name" value="Protein kinase-like (PK-like)"/>
    <property type="match status" value="1"/>
</dbReference>
<dbReference type="InterPro" id="IPR015897">
    <property type="entry name" value="CHK_kinase-like"/>
</dbReference>
<dbReference type="InterPro" id="IPR004119">
    <property type="entry name" value="EcKL"/>
</dbReference>
<organism evidence="2 3">
    <name type="scientific">Ceratosolen solmsi marchali</name>
    <dbReference type="NCBI Taxonomy" id="326594"/>
    <lineage>
        <taxon>Eukaryota</taxon>
        <taxon>Metazoa</taxon>
        <taxon>Ecdysozoa</taxon>
        <taxon>Arthropoda</taxon>
        <taxon>Hexapoda</taxon>
        <taxon>Insecta</taxon>
        <taxon>Pterygota</taxon>
        <taxon>Neoptera</taxon>
        <taxon>Endopterygota</taxon>
        <taxon>Hymenoptera</taxon>
        <taxon>Apocrita</taxon>
        <taxon>Proctotrupomorpha</taxon>
        <taxon>Chalcidoidea</taxon>
        <taxon>Agaonidae</taxon>
        <taxon>Agaoninae</taxon>
        <taxon>Ceratosolen</taxon>
    </lineage>
</organism>
<dbReference type="Pfam" id="PF02958">
    <property type="entry name" value="EcKL"/>
    <property type="match status" value="1"/>
</dbReference>
<dbReference type="GeneID" id="105366318"/>
<dbReference type="AlphaFoldDB" id="A0AAJ7E0C6"/>
<dbReference type="SMART" id="SM00587">
    <property type="entry name" value="CHK"/>
    <property type="match status" value="1"/>
</dbReference>
<reference evidence="3" key="1">
    <citation type="submission" date="2025-08" db="UniProtKB">
        <authorList>
            <consortium name="RefSeq"/>
        </authorList>
    </citation>
    <scope>IDENTIFICATION</scope>
</reference>
<dbReference type="Gene3D" id="3.90.1200.10">
    <property type="match status" value="1"/>
</dbReference>
<keyword evidence="2" id="KW-1185">Reference proteome</keyword>
<dbReference type="PANTHER" id="PTHR11012">
    <property type="entry name" value="PROTEIN KINASE-LIKE DOMAIN-CONTAINING"/>
    <property type="match status" value="1"/>
</dbReference>
<sequence>MSALIYLDIKSIVSSIFGLNVKLLSYRFEIFLKTTTEHLANARNGHLSCYLAGTDVLVFEDLRSQGFDLCQEFSFNEQLIRSALSTLAPFHTSAIIADKRLGQSLEKAFSNASKKITRLSIDTLVLIAKRFNVDIALVTKIANCAHEMAKTNTTGFNVIFHGDLWKNNLIFDDAQSPNCILIDYQLLRYHSPITDICMLLYLNAIPQFPRQSEMYLLKHYYSVLRSVIDENDCKLNIPTYDSIMKDYQKYRLVGILT</sequence>
<gene>
    <name evidence="3" type="primary">LOC105366318</name>
</gene>
<dbReference type="KEGG" id="csol:105366318"/>
<feature type="domain" description="CHK kinase-like" evidence="1">
    <location>
        <begin position="57"/>
        <end position="230"/>
    </location>
</feature>
<evidence type="ECO:0000313" key="2">
    <source>
        <dbReference type="Proteomes" id="UP000695007"/>
    </source>
</evidence>
<dbReference type="InterPro" id="IPR011009">
    <property type="entry name" value="Kinase-like_dom_sf"/>
</dbReference>
<evidence type="ECO:0000313" key="3">
    <source>
        <dbReference type="RefSeq" id="XP_011503026.1"/>
    </source>
</evidence>
<dbReference type="Proteomes" id="UP000695007">
    <property type="component" value="Unplaced"/>
</dbReference>
<proteinExistence type="predicted"/>
<protein>
    <submittedName>
        <fullName evidence="3">Uncharacterized protein LOC105366318</fullName>
    </submittedName>
</protein>
<evidence type="ECO:0000259" key="1">
    <source>
        <dbReference type="SMART" id="SM00587"/>
    </source>
</evidence>